<keyword evidence="7 24" id="KW-0812">Transmembrane</keyword>
<dbReference type="PRINTS" id="PR01832">
    <property type="entry name" value="VEGFRECEPTOR"/>
</dbReference>
<evidence type="ECO:0000256" key="15">
    <source>
        <dbReference type="ARBA" id="ARBA00023170"/>
    </source>
</evidence>
<dbReference type="InterPro" id="IPR011009">
    <property type="entry name" value="Kinase-like_dom_sf"/>
</dbReference>
<evidence type="ECO:0000256" key="18">
    <source>
        <dbReference type="ARBA" id="ARBA00051243"/>
    </source>
</evidence>
<dbReference type="SMART" id="SM00408">
    <property type="entry name" value="IGc2"/>
    <property type="match status" value="3"/>
</dbReference>
<dbReference type="InterPro" id="IPR008266">
    <property type="entry name" value="Tyr_kinase_AS"/>
</dbReference>
<accession>A0AAD7YSC0</accession>
<protein>
    <recommendedName>
        <fullName evidence="2">receptor protein-tyrosine kinase</fullName>
        <ecNumber evidence="2">2.7.10.1</ecNumber>
    </recommendedName>
</protein>
<dbReference type="InterPro" id="IPR007110">
    <property type="entry name" value="Ig-like_dom"/>
</dbReference>
<dbReference type="Gene3D" id="1.10.510.10">
    <property type="entry name" value="Transferase(Phosphotransferase) domain 1"/>
    <property type="match status" value="1"/>
</dbReference>
<dbReference type="PROSITE" id="PS00107">
    <property type="entry name" value="PROTEIN_KINASE_ATP"/>
    <property type="match status" value="1"/>
</dbReference>
<feature type="chain" id="PRO_5042091010" description="receptor protein-tyrosine kinase" evidence="25">
    <location>
        <begin position="27"/>
        <end position="1376"/>
    </location>
</feature>
<evidence type="ECO:0000256" key="2">
    <source>
        <dbReference type="ARBA" id="ARBA00011902"/>
    </source>
</evidence>
<dbReference type="InterPro" id="IPR001245">
    <property type="entry name" value="Ser-Thr/Tyr_kinase_cat_dom"/>
</dbReference>
<evidence type="ECO:0000256" key="24">
    <source>
        <dbReference type="SAM" id="Phobius"/>
    </source>
</evidence>
<evidence type="ECO:0000256" key="3">
    <source>
        <dbReference type="ARBA" id="ARBA00022473"/>
    </source>
</evidence>
<name>A0AAD7YSC0_MYTSE</name>
<keyword evidence="9" id="KW-0418">Kinase</keyword>
<keyword evidence="8 20" id="KW-0547">Nucleotide-binding</keyword>
<keyword evidence="16" id="KW-0325">Glycoprotein</keyword>
<keyword evidence="21" id="KW-0479">Metal-binding</keyword>
<dbReference type="CDD" id="cd00096">
    <property type="entry name" value="Ig"/>
    <property type="match status" value="3"/>
</dbReference>
<dbReference type="PROSITE" id="PS00240">
    <property type="entry name" value="RECEPTOR_TYR_KIN_III"/>
    <property type="match status" value="1"/>
</dbReference>
<dbReference type="InterPro" id="IPR003598">
    <property type="entry name" value="Ig_sub2"/>
</dbReference>
<evidence type="ECO:0000259" key="27">
    <source>
        <dbReference type="PROSITE" id="PS50835"/>
    </source>
</evidence>
<dbReference type="GO" id="GO:0007169">
    <property type="term" value="P:cell surface receptor protein tyrosine kinase signaling pathway"/>
    <property type="evidence" value="ECO:0007669"/>
    <property type="project" value="InterPro"/>
</dbReference>
<gene>
    <name evidence="28" type="ORF">PYW07_016019</name>
</gene>
<dbReference type="PIRSF" id="PIRSF000615">
    <property type="entry name" value="TyrPK_CSF1-R"/>
    <property type="match status" value="1"/>
</dbReference>
<evidence type="ECO:0000259" key="26">
    <source>
        <dbReference type="PROSITE" id="PS50011"/>
    </source>
</evidence>
<keyword evidence="4" id="KW-1003">Cell membrane</keyword>
<dbReference type="PROSITE" id="PS50011">
    <property type="entry name" value="PROTEIN_KINASE_DOM"/>
    <property type="match status" value="1"/>
</dbReference>
<keyword evidence="3" id="KW-0217">Developmental protein</keyword>
<dbReference type="Pfam" id="PF13927">
    <property type="entry name" value="Ig_3"/>
    <property type="match status" value="1"/>
</dbReference>
<dbReference type="PANTHER" id="PTHR24416:SF600">
    <property type="entry name" value="PDGF- AND VEGF-RECEPTOR RELATED, ISOFORM J"/>
    <property type="match status" value="1"/>
</dbReference>
<evidence type="ECO:0000256" key="14">
    <source>
        <dbReference type="ARBA" id="ARBA00023157"/>
    </source>
</evidence>
<dbReference type="InterPro" id="IPR050122">
    <property type="entry name" value="RTK"/>
</dbReference>
<feature type="signal peptide" evidence="25">
    <location>
        <begin position="1"/>
        <end position="26"/>
    </location>
</feature>
<keyword evidence="14" id="KW-1015">Disulfide bond</keyword>
<keyword evidence="21" id="KW-0460">Magnesium</keyword>
<evidence type="ECO:0000256" key="8">
    <source>
        <dbReference type="ARBA" id="ARBA00022741"/>
    </source>
</evidence>
<evidence type="ECO:0000256" key="17">
    <source>
        <dbReference type="ARBA" id="ARBA00023319"/>
    </source>
</evidence>
<dbReference type="Proteomes" id="UP001231518">
    <property type="component" value="Chromosome 7"/>
</dbReference>
<dbReference type="CDD" id="cd00192">
    <property type="entry name" value="PTKc"/>
    <property type="match status" value="1"/>
</dbReference>
<dbReference type="EC" id="2.7.10.1" evidence="2"/>
<evidence type="ECO:0000256" key="16">
    <source>
        <dbReference type="ARBA" id="ARBA00023180"/>
    </source>
</evidence>
<evidence type="ECO:0000256" key="20">
    <source>
        <dbReference type="PIRSR" id="PIRSR000615-2"/>
    </source>
</evidence>
<feature type="transmembrane region" description="Helical" evidence="24">
    <location>
        <begin position="753"/>
        <end position="776"/>
    </location>
</feature>
<dbReference type="FunFam" id="3.30.200.20:FF:000384">
    <property type="entry name" value="Receptor protein-tyrosine kinase"/>
    <property type="match status" value="1"/>
</dbReference>
<dbReference type="PANTHER" id="PTHR24416">
    <property type="entry name" value="TYROSINE-PROTEIN KINASE RECEPTOR"/>
    <property type="match status" value="1"/>
</dbReference>
<comment type="subcellular location">
    <subcellularLocation>
        <location evidence="1">Cell membrane</location>
        <topology evidence="1">Single-pass type I membrane protein</topology>
    </subcellularLocation>
</comment>
<evidence type="ECO:0000256" key="9">
    <source>
        <dbReference type="ARBA" id="ARBA00022777"/>
    </source>
</evidence>
<evidence type="ECO:0000256" key="10">
    <source>
        <dbReference type="ARBA" id="ARBA00022840"/>
    </source>
</evidence>
<feature type="domain" description="Ig-like" evidence="27">
    <location>
        <begin position="565"/>
        <end position="644"/>
    </location>
</feature>
<feature type="domain" description="Ig-like" evidence="27">
    <location>
        <begin position="651"/>
        <end position="746"/>
    </location>
</feature>
<evidence type="ECO:0000256" key="19">
    <source>
        <dbReference type="PIRSR" id="PIRSR000615-1"/>
    </source>
</evidence>
<feature type="binding site" evidence="20">
    <location>
        <position position="864"/>
    </location>
    <ligand>
        <name>ATP</name>
        <dbReference type="ChEBI" id="CHEBI:30616"/>
    </ligand>
</feature>
<dbReference type="SMART" id="SM00409">
    <property type="entry name" value="IG"/>
    <property type="match status" value="5"/>
</dbReference>
<feature type="binding site" evidence="21">
    <location>
        <position position="1050"/>
    </location>
    <ligand>
        <name>Mg(2+)</name>
        <dbReference type="ChEBI" id="CHEBI:18420"/>
    </ligand>
</feature>
<keyword evidence="25" id="KW-0732">Signal</keyword>
<dbReference type="SUPFAM" id="SSF48726">
    <property type="entry name" value="Immunoglobulin"/>
    <property type="match status" value="5"/>
</dbReference>
<dbReference type="InterPro" id="IPR000719">
    <property type="entry name" value="Prot_kinase_dom"/>
</dbReference>
<keyword evidence="29" id="KW-1185">Reference proteome</keyword>
<feature type="active site" description="Proton acceptor" evidence="19">
    <location>
        <position position="1045"/>
    </location>
</feature>
<dbReference type="Pfam" id="PF07679">
    <property type="entry name" value="I-set"/>
    <property type="match status" value="1"/>
</dbReference>
<reference evidence="28" key="1">
    <citation type="submission" date="2023-03" db="EMBL/GenBank/DDBJ databases">
        <title>Chromosome-level genomes of two armyworms, Mythimna separata and Mythimna loreyi, provide insights into the biosynthesis and reception of sex pheromones.</title>
        <authorList>
            <person name="Zhao H."/>
        </authorList>
    </citation>
    <scope>NUCLEOTIDE SEQUENCE</scope>
    <source>
        <strain evidence="28">BeijingLab</strain>
        <tissue evidence="28">Pupa</tissue>
    </source>
</reference>
<keyword evidence="15" id="KW-0675">Receptor</keyword>
<dbReference type="GO" id="GO:0004714">
    <property type="term" value="F:transmembrane receptor protein tyrosine kinase activity"/>
    <property type="evidence" value="ECO:0007669"/>
    <property type="project" value="UniProtKB-EC"/>
</dbReference>
<keyword evidence="10 20" id="KW-0067">ATP-binding</keyword>
<evidence type="ECO:0000256" key="4">
    <source>
        <dbReference type="ARBA" id="ARBA00022475"/>
    </source>
</evidence>
<dbReference type="FunFam" id="1.10.510.10:FF:000373">
    <property type="entry name" value="Receptor protein-tyrosine kinase"/>
    <property type="match status" value="1"/>
</dbReference>
<feature type="domain" description="Protein kinase" evidence="26">
    <location>
        <begin position="830"/>
        <end position="1180"/>
    </location>
</feature>
<keyword evidence="17" id="KW-0393">Immunoglobulin domain</keyword>
<dbReference type="GO" id="GO:0005524">
    <property type="term" value="F:ATP binding"/>
    <property type="evidence" value="ECO:0007669"/>
    <property type="project" value="UniProtKB-UniRule"/>
</dbReference>
<evidence type="ECO:0000256" key="23">
    <source>
        <dbReference type="PROSITE-ProRule" id="PRU10141"/>
    </source>
</evidence>
<evidence type="ECO:0000256" key="22">
    <source>
        <dbReference type="PIRSR" id="PIRSR000615-4"/>
    </source>
</evidence>
<dbReference type="InterPro" id="IPR036179">
    <property type="entry name" value="Ig-like_dom_sf"/>
</dbReference>
<dbReference type="InterPro" id="IPR017441">
    <property type="entry name" value="Protein_kinase_ATP_BS"/>
</dbReference>
<dbReference type="InterPro" id="IPR003599">
    <property type="entry name" value="Ig_sub"/>
</dbReference>
<dbReference type="InterPro" id="IPR013783">
    <property type="entry name" value="Ig-like_fold"/>
</dbReference>
<evidence type="ECO:0000313" key="28">
    <source>
        <dbReference type="EMBL" id="KAJ8725061.1"/>
    </source>
</evidence>
<evidence type="ECO:0000256" key="6">
    <source>
        <dbReference type="ARBA" id="ARBA00022679"/>
    </source>
</evidence>
<evidence type="ECO:0000256" key="1">
    <source>
        <dbReference type="ARBA" id="ARBA00004251"/>
    </source>
</evidence>
<dbReference type="InterPro" id="IPR001824">
    <property type="entry name" value="Tyr_kinase_rcpt_3_CS"/>
</dbReference>
<feature type="site" description="Important for interaction with phosphotyrosine-binding proteins" evidence="22">
    <location>
        <position position="1188"/>
    </location>
</feature>
<feature type="binding site" evidence="20">
    <location>
        <begin position="837"/>
        <end position="844"/>
    </location>
    <ligand>
        <name>ATP</name>
        <dbReference type="ChEBI" id="CHEBI:30616"/>
    </ligand>
</feature>
<evidence type="ECO:0000313" key="29">
    <source>
        <dbReference type="Proteomes" id="UP001231518"/>
    </source>
</evidence>
<feature type="binding site" evidence="20">
    <location>
        <position position="1049"/>
    </location>
    <ligand>
        <name>ATP</name>
        <dbReference type="ChEBI" id="CHEBI:30616"/>
    </ligand>
</feature>
<feature type="binding site" evidence="23">
    <location>
        <position position="868"/>
    </location>
    <ligand>
        <name>ATP</name>
        <dbReference type="ChEBI" id="CHEBI:30616"/>
    </ligand>
</feature>
<keyword evidence="6" id="KW-0808">Transferase</keyword>
<evidence type="ECO:0000256" key="21">
    <source>
        <dbReference type="PIRSR" id="PIRSR000615-3"/>
    </source>
</evidence>
<dbReference type="GO" id="GO:0046872">
    <property type="term" value="F:metal ion binding"/>
    <property type="evidence" value="ECO:0007669"/>
    <property type="project" value="UniProtKB-KW"/>
</dbReference>
<keyword evidence="11 24" id="KW-1133">Transmembrane helix</keyword>
<evidence type="ECO:0000256" key="13">
    <source>
        <dbReference type="ARBA" id="ARBA00023137"/>
    </source>
</evidence>
<dbReference type="GO" id="GO:0005886">
    <property type="term" value="C:plasma membrane"/>
    <property type="evidence" value="ECO:0007669"/>
    <property type="project" value="UniProtKB-SubCell"/>
</dbReference>
<organism evidence="28 29">
    <name type="scientific">Mythimna separata</name>
    <name type="common">Oriental armyworm</name>
    <name type="synonym">Pseudaletia separata</name>
    <dbReference type="NCBI Taxonomy" id="271217"/>
    <lineage>
        <taxon>Eukaryota</taxon>
        <taxon>Metazoa</taxon>
        <taxon>Ecdysozoa</taxon>
        <taxon>Arthropoda</taxon>
        <taxon>Hexapoda</taxon>
        <taxon>Insecta</taxon>
        <taxon>Pterygota</taxon>
        <taxon>Neoptera</taxon>
        <taxon>Endopterygota</taxon>
        <taxon>Lepidoptera</taxon>
        <taxon>Glossata</taxon>
        <taxon>Ditrysia</taxon>
        <taxon>Noctuoidea</taxon>
        <taxon>Noctuidae</taxon>
        <taxon>Noctuinae</taxon>
        <taxon>Hadenini</taxon>
        <taxon>Mythimna</taxon>
    </lineage>
</organism>
<evidence type="ECO:0000256" key="7">
    <source>
        <dbReference type="ARBA" id="ARBA00022692"/>
    </source>
</evidence>
<comment type="catalytic activity">
    <reaction evidence="18">
        <text>L-tyrosyl-[protein] + ATP = O-phospho-L-tyrosyl-[protein] + ADP + H(+)</text>
        <dbReference type="Rhea" id="RHEA:10596"/>
        <dbReference type="Rhea" id="RHEA-COMP:10136"/>
        <dbReference type="Rhea" id="RHEA-COMP:20101"/>
        <dbReference type="ChEBI" id="CHEBI:15378"/>
        <dbReference type="ChEBI" id="CHEBI:30616"/>
        <dbReference type="ChEBI" id="CHEBI:46858"/>
        <dbReference type="ChEBI" id="CHEBI:61978"/>
        <dbReference type="ChEBI" id="CHEBI:456216"/>
        <dbReference type="EC" id="2.7.10.1"/>
    </reaction>
</comment>
<dbReference type="PROSITE" id="PS00109">
    <property type="entry name" value="PROTEIN_KINASE_TYR"/>
    <property type="match status" value="1"/>
</dbReference>
<comment type="caution">
    <text evidence="28">The sequence shown here is derived from an EMBL/GenBank/DDBJ whole genome shotgun (WGS) entry which is preliminary data.</text>
</comment>
<proteinExistence type="predicted"/>
<feature type="binding site" evidence="21">
    <location>
        <position position="1063"/>
    </location>
    <ligand>
        <name>Mg(2+)</name>
        <dbReference type="ChEBI" id="CHEBI:18420"/>
    </ligand>
</feature>
<dbReference type="Pfam" id="PF00047">
    <property type="entry name" value="ig"/>
    <property type="match status" value="1"/>
</dbReference>
<evidence type="ECO:0000256" key="12">
    <source>
        <dbReference type="ARBA" id="ARBA00023136"/>
    </source>
</evidence>
<keyword evidence="12 24" id="KW-0472">Membrane</keyword>
<evidence type="ECO:0000256" key="5">
    <source>
        <dbReference type="ARBA" id="ARBA00022553"/>
    </source>
</evidence>
<dbReference type="SUPFAM" id="SSF56112">
    <property type="entry name" value="Protein kinase-like (PK-like)"/>
    <property type="match status" value="1"/>
</dbReference>
<dbReference type="PROSITE" id="PS50835">
    <property type="entry name" value="IG_LIKE"/>
    <property type="match status" value="4"/>
</dbReference>
<dbReference type="GO" id="GO:0043235">
    <property type="term" value="C:receptor complex"/>
    <property type="evidence" value="ECO:0007669"/>
    <property type="project" value="TreeGrafter"/>
</dbReference>
<feature type="domain" description="Ig-like" evidence="27">
    <location>
        <begin position="454"/>
        <end position="545"/>
    </location>
</feature>
<evidence type="ECO:0000256" key="11">
    <source>
        <dbReference type="ARBA" id="ARBA00022989"/>
    </source>
</evidence>
<dbReference type="EMBL" id="JARGEI010000010">
    <property type="protein sequence ID" value="KAJ8725061.1"/>
    <property type="molecule type" value="Genomic_DNA"/>
</dbReference>
<keyword evidence="5" id="KW-0597">Phosphoprotein</keyword>
<sequence>MTNSWGRLRRYTAVLTIMYMISSMHAETWSNCTAPDDLQSNGPIISPCKKEIILQKGQNYTLRCKGKTGVQIKQQEVPEEVIGPFRIESKNTTDRLDGEYWFETVLELYNVDQYSIGYYACFDDTVNGTDILNNLTEEPNNTEHITFIYIYVSGSDSLFAPMREVIVPRKHCKVVIECRPTTPDVEVNLMLIQDIAEPIYQQYSPKIGFAIDSDMLSDPFGSNSMYRTIICEFAKGQDNRIDKAVVFQHVRAPPIPKITQITPQYLDGETFTINCTVDYKIDSVVNINWNYPPNVAKETIEEKSNEYETFEKTGGILYKNITVRNATKAHNGQYTCIASNNCGSNAVSAKKKHLDKPKLDLINYQISPMEVKSKKVKFITEISAYPAATHAYFRDNLSLPRNESKYQLSFTAAHDPVLTINDLQVTDSANYTIVASNGYLNNSYTYDLRVKVPPTVDFGPEEDKKYMDNTMATLRCVVIGYPLPHVDWIFSNGHDTPQKMSSTNITVESVYKEIAYMEIPVHASGNITCEATNELGQMQQTRRLLVYEMINGFGIRNAQDTWFSQNQDVSITCIASKYDFNSVTWLGPDEEDLNGTAAVQYSYNEFSLIAKLKFPSISLNQSGPYSCRAKRLSGSYETESINISVSPLQAPVIYDPVVDQTLEVLLFQPVQLTCQAAGVPPPKLEWYKDQALLGNDTNAEIYTETINRTMINSTIVIKQMVDENKGVYECIASTDLMSATRVYTLALKAEPTYAIYLSVILVVIFFLILVVLYLTWKVRKEKRFRKELAAAGLLYFKEGVTKSLNPDLGIDEQAELLPYDEKFEFPADKLIFGKQLGAGAFGVVYKANARGIINAEETTEVAVKMVKKTADNMYIKALASELKIMVHLGKHINIVNLLGACTKNVGKRELIVIVEYCKFGNIHNYMQRHREVFIDQLTDNKEKNFGRVNRGFSCSSGSTGAHSDYFASSTQDTDHTFVNTGNTNRSTRKVSEGYVQPEWRTNYESDYSFDGRNPRPLTSRDLLVWAFQIARGMEYLASRKVLHGDLAARNVLLAEDNIVKICDFGLARSIYKNDEYQKKENCLLPVKWLAIECMTDRIFSTQSDVWSFGIVLWELFSLAKTPYPNISPAALLQWLSEGKRLAKPNYADDRLYNVMLKCWEQKPTSRPTFSQLQEILGGFLEDNVRNHYVDLNTAYMDMNVQPGGEDYLAMVCAPDYNNLVTPSPHHYVNERSFFPTTPTQIDGEGYLQMSPASKQNIFSPRDKDTQFEFDPRMLYNPRVSEASSGGSELTPMLTLNNLPARSGSESDHEGNQSPYLNMCPRIDEETDDVFATNQNNAKNALNTVTNPTYITLDVDIEKKPKDIINSYINIPNGLVK</sequence>
<dbReference type="InterPro" id="IPR013098">
    <property type="entry name" value="Ig_I-set"/>
</dbReference>
<dbReference type="Gene3D" id="2.60.40.10">
    <property type="entry name" value="Immunoglobulins"/>
    <property type="match status" value="7"/>
</dbReference>
<dbReference type="Pfam" id="PF07714">
    <property type="entry name" value="PK_Tyr_Ser-Thr"/>
    <property type="match status" value="1"/>
</dbReference>
<feature type="domain" description="Ig-like" evidence="27">
    <location>
        <begin position="256"/>
        <end position="355"/>
    </location>
</feature>
<dbReference type="InterPro" id="IPR013151">
    <property type="entry name" value="Immunoglobulin_dom"/>
</dbReference>
<keyword evidence="13" id="KW-0829">Tyrosine-protein kinase</keyword>
<dbReference type="Gene3D" id="3.30.200.20">
    <property type="entry name" value="Phosphorylase Kinase, domain 1"/>
    <property type="match status" value="1"/>
</dbReference>
<evidence type="ECO:0000256" key="25">
    <source>
        <dbReference type="SAM" id="SignalP"/>
    </source>
</evidence>